<protein>
    <submittedName>
        <fullName evidence="1">Uncharacterized protein</fullName>
    </submittedName>
</protein>
<gene>
    <name evidence="1" type="ORF">LCI18_003816</name>
</gene>
<evidence type="ECO:0000313" key="2">
    <source>
        <dbReference type="Proteomes" id="UP000830768"/>
    </source>
</evidence>
<dbReference type="EMBL" id="CP090032">
    <property type="protein sequence ID" value="UPK92881.1"/>
    <property type="molecule type" value="Genomic_DNA"/>
</dbReference>
<sequence>MKVDERGTVDELLFRITNCEDEKDGYMYHCLYCADDFGFEFPIMSVPIGVEPDDGHHDTAPDQKGLESLNRGLCQSVTRWDENNVVLWLKRWEKRVDSCTEMSGSKALHTAAKLGKTKIMKELIKKGFDVNNNIEGRTPLREVTENAQFGDIQLLLQQDADPNIADYGQEPLLVWATALGYKDIVA</sequence>
<organism evidence="1 2">
    <name type="scientific">Fusarium solani subsp. cucurbitae</name>
    <name type="common">Neocosmosporum cucurbitae</name>
    <dbReference type="NCBI Taxonomy" id="2747967"/>
    <lineage>
        <taxon>Eukaryota</taxon>
        <taxon>Fungi</taxon>
        <taxon>Dikarya</taxon>
        <taxon>Ascomycota</taxon>
        <taxon>Pezizomycotina</taxon>
        <taxon>Sordariomycetes</taxon>
        <taxon>Hypocreomycetidae</taxon>
        <taxon>Hypocreales</taxon>
        <taxon>Nectriaceae</taxon>
        <taxon>Fusarium</taxon>
        <taxon>Fusarium solani species complex</taxon>
    </lineage>
</organism>
<proteinExistence type="predicted"/>
<reference evidence="1" key="1">
    <citation type="submission" date="2021-11" db="EMBL/GenBank/DDBJ databases">
        <title>Fusarium solani-melongenae Genome sequencing and assembly.</title>
        <authorList>
            <person name="Xie S."/>
            <person name="Huang L."/>
            <person name="Zhang X."/>
        </authorList>
    </citation>
    <scope>NUCLEOTIDE SEQUENCE</scope>
    <source>
        <strain evidence="1">CRI 24-3</strain>
    </source>
</reference>
<evidence type="ECO:0000313" key="1">
    <source>
        <dbReference type="EMBL" id="UPK92881.1"/>
    </source>
</evidence>
<dbReference type="Proteomes" id="UP000830768">
    <property type="component" value="Chromosome 3"/>
</dbReference>
<name>A0ACD3YVF3_FUSSC</name>
<keyword evidence="2" id="KW-1185">Reference proteome</keyword>
<accession>A0ACD3YVF3</accession>